<dbReference type="Gene3D" id="3.40.50.1220">
    <property type="entry name" value="TPP-binding domain"/>
    <property type="match status" value="1"/>
</dbReference>
<feature type="domain" description="Thiamine pyrophosphate enzyme TPP-binding" evidence="5">
    <location>
        <begin position="411"/>
        <end position="559"/>
    </location>
</feature>
<evidence type="ECO:0000259" key="4">
    <source>
        <dbReference type="Pfam" id="PF00205"/>
    </source>
</evidence>
<dbReference type="RefSeq" id="WP_343960568.1">
    <property type="nucleotide sequence ID" value="NZ_BAAAKZ010000008.1"/>
</dbReference>
<gene>
    <name evidence="7" type="ORF">ACFQ3U_11880</name>
</gene>
<dbReference type="SUPFAM" id="SSF52467">
    <property type="entry name" value="DHS-like NAD/FAD-binding domain"/>
    <property type="match status" value="1"/>
</dbReference>
<keyword evidence="8" id="KW-1185">Reference proteome</keyword>
<dbReference type="Gene3D" id="3.40.50.970">
    <property type="match status" value="2"/>
</dbReference>
<dbReference type="CDD" id="cd07035">
    <property type="entry name" value="TPP_PYR_POX_like"/>
    <property type="match status" value="1"/>
</dbReference>
<dbReference type="InterPro" id="IPR011766">
    <property type="entry name" value="TPP_enzyme_TPP-bd"/>
</dbReference>
<evidence type="ECO:0000259" key="5">
    <source>
        <dbReference type="Pfam" id="PF02775"/>
    </source>
</evidence>
<dbReference type="Proteomes" id="UP001597181">
    <property type="component" value="Unassembled WGS sequence"/>
</dbReference>
<dbReference type="Pfam" id="PF02775">
    <property type="entry name" value="TPP_enzyme_C"/>
    <property type="match status" value="1"/>
</dbReference>
<feature type="domain" description="Thiamine pyrophosphate enzyme N-terminal TPP-binding" evidence="6">
    <location>
        <begin position="18"/>
        <end position="128"/>
    </location>
</feature>
<dbReference type="InterPro" id="IPR045229">
    <property type="entry name" value="TPP_enz"/>
</dbReference>
<evidence type="ECO:0000313" key="8">
    <source>
        <dbReference type="Proteomes" id="UP001597181"/>
    </source>
</evidence>
<comment type="caution">
    <text evidence="7">The sequence shown here is derived from an EMBL/GenBank/DDBJ whole genome shotgun (WGS) entry which is preliminary data.</text>
</comment>
<dbReference type="PANTHER" id="PTHR18968:SF120">
    <property type="entry name" value="ACETOLACTATE SYNTHASE LARGE SUBUNIT"/>
    <property type="match status" value="1"/>
</dbReference>
<dbReference type="SUPFAM" id="SSF52518">
    <property type="entry name" value="Thiamin diphosphate-binding fold (THDP-binding)"/>
    <property type="match status" value="2"/>
</dbReference>
<comment type="similarity">
    <text evidence="1 3">Belongs to the TPP enzyme family.</text>
</comment>
<keyword evidence="2 3" id="KW-0786">Thiamine pyrophosphate</keyword>
<dbReference type="Pfam" id="PF02776">
    <property type="entry name" value="TPP_enzyme_N"/>
    <property type="match status" value="1"/>
</dbReference>
<evidence type="ECO:0000259" key="6">
    <source>
        <dbReference type="Pfam" id="PF02776"/>
    </source>
</evidence>
<dbReference type="EMBL" id="JBHTLY010000005">
    <property type="protein sequence ID" value="MFD1202592.1"/>
    <property type="molecule type" value="Genomic_DNA"/>
</dbReference>
<dbReference type="PANTHER" id="PTHR18968">
    <property type="entry name" value="THIAMINE PYROPHOSPHATE ENZYMES"/>
    <property type="match status" value="1"/>
</dbReference>
<evidence type="ECO:0000313" key="7">
    <source>
        <dbReference type="EMBL" id="MFD1202592.1"/>
    </source>
</evidence>
<dbReference type="InterPro" id="IPR029035">
    <property type="entry name" value="DHS-like_NAD/FAD-binding_dom"/>
</dbReference>
<name>A0ABW3TQK1_9MICO</name>
<dbReference type="InterPro" id="IPR029061">
    <property type="entry name" value="THDP-binding"/>
</dbReference>
<reference evidence="8" key="1">
    <citation type="journal article" date="2019" name="Int. J. Syst. Evol. Microbiol.">
        <title>The Global Catalogue of Microorganisms (GCM) 10K type strain sequencing project: providing services to taxonomists for standard genome sequencing and annotation.</title>
        <authorList>
            <consortium name="The Broad Institute Genomics Platform"/>
            <consortium name="The Broad Institute Genome Sequencing Center for Infectious Disease"/>
            <person name="Wu L."/>
            <person name="Ma J."/>
        </authorList>
    </citation>
    <scope>NUCLEOTIDE SEQUENCE [LARGE SCALE GENOMIC DNA]</scope>
    <source>
        <strain evidence="8">CCUG 50213</strain>
    </source>
</reference>
<protein>
    <submittedName>
        <fullName evidence="7">Thiamine pyrophosphate-dependent enzyme</fullName>
    </submittedName>
</protein>
<dbReference type="Pfam" id="PF00205">
    <property type="entry name" value="TPP_enzyme_M"/>
    <property type="match status" value="1"/>
</dbReference>
<accession>A0ABW3TQK1</accession>
<sequence>MPISERSGAPSTPGAEHVGLAIARSLERHGVDRVFTVPGESYLAVLDGLYDTAIHNVVCRQEGGAAYMADAYGRATGSVGVAMVTRGPGAANAFVAVHTAWQDAAPLVLFVGLIPAPDRDREAFQEFDPRAWFGSQAKRVFVLDAPERASEVVAEAFHAARSGRQGPVIVGLPEDIVASGFAGAIVDPYPVAEGAVSPDQLAALEEQLAQARRPLVFMTGEGWDAESVATLQLAAERLELPVMADWHATWRIATSSPAYIGQSAFGGPPHAVRALGEADLVVCVGGGLTDTATDSYRVAHAPGSRTVVLSGDAALRGHHGRVDEHLLATPRVAVQALAQLAARTTPEASAPAAAHDANGSAPRAAWSTELRADFLASRAVLAPSAPAGVASMTRLTARIADLFPDPIIAMGAGNHGAWGALFDSTSSPSELAPRNGSMGYSIPGATAAALAHPHRNVLALAGDGEFLMNGQELATAVQEGAAFLAVVMDNGQFGTIRIHQEREYPGRVSGTQVTNPSFAGLAAAYGAHAEEVSSDDEIEGAVTRALAAVASGQVALVHVHVDPAVLLPE</sequence>
<dbReference type="InterPro" id="IPR012001">
    <property type="entry name" value="Thiamin_PyroP_enz_TPP-bd_dom"/>
</dbReference>
<dbReference type="CDD" id="cd00568">
    <property type="entry name" value="TPP_enzymes"/>
    <property type="match status" value="1"/>
</dbReference>
<evidence type="ECO:0000256" key="2">
    <source>
        <dbReference type="ARBA" id="ARBA00023052"/>
    </source>
</evidence>
<organism evidence="7 8">
    <name type="scientific">Leucobacter albus</name>
    <dbReference type="NCBI Taxonomy" id="272210"/>
    <lineage>
        <taxon>Bacteria</taxon>
        <taxon>Bacillati</taxon>
        <taxon>Actinomycetota</taxon>
        <taxon>Actinomycetes</taxon>
        <taxon>Micrococcales</taxon>
        <taxon>Microbacteriaceae</taxon>
        <taxon>Leucobacter</taxon>
    </lineage>
</organism>
<feature type="domain" description="Thiamine pyrophosphate enzyme central" evidence="4">
    <location>
        <begin position="203"/>
        <end position="337"/>
    </location>
</feature>
<dbReference type="InterPro" id="IPR012000">
    <property type="entry name" value="Thiamin_PyroP_enz_cen_dom"/>
</dbReference>
<proteinExistence type="inferred from homology"/>
<evidence type="ECO:0000256" key="1">
    <source>
        <dbReference type="ARBA" id="ARBA00007812"/>
    </source>
</evidence>
<evidence type="ECO:0000256" key="3">
    <source>
        <dbReference type="RuleBase" id="RU362132"/>
    </source>
</evidence>